<dbReference type="InterPro" id="IPR012348">
    <property type="entry name" value="RNR-like"/>
</dbReference>
<name>A0A2W5N4E9_9BACT</name>
<dbReference type="SUPFAM" id="SSF47240">
    <property type="entry name" value="Ferritin-like"/>
    <property type="match status" value="1"/>
</dbReference>
<dbReference type="AlphaFoldDB" id="A0A2W5N4E9"/>
<dbReference type="EMBL" id="QFQB01000015">
    <property type="protein sequence ID" value="PZQ47239.1"/>
    <property type="molecule type" value="Genomic_DNA"/>
</dbReference>
<dbReference type="Proteomes" id="UP000249417">
    <property type="component" value="Unassembled WGS sequence"/>
</dbReference>
<comment type="caution">
    <text evidence="1">The sequence shown here is derived from an EMBL/GenBank/DDBJ whole genome shotgun (WGS) entry which is preliminary data.</text>
</comment>
<evidence type="ECO:0000313" key="1">
    <source>
        <dbReference type="EMBL" id="PZQ47239.1"/>
    </source>
</evidence>
<protein>
    <submittedName>
        <fullName evidence="1">Rubrerythrin family protein</fullName>
    </submittedName>
</protein>
<organism evidence="1 2">
    <name type="scientific">Micavibrio aeruginosavorus</name>
    <dbReference type="NCBI Taxonomy" id="349221"/>
    <lineage>
        <taxon>Bacteria</taxon>
        <taxon>Pseudomonadati</taxon>
        <taxon>Bdellovibrionota</taxon>
        <taxon>Bdellovibrionia</taxon>
        <taxon>Bdellovibrionales</taxon>
        <taxon>Pseudobdellovibrionaceae</taxon>
        <taxon>Micavibrio</taxon>
    </lineage>
</organism>
<gene>
    <name evidence="1" type="ORF">DI551_03680</name>
</gene>
<accession>A0A2W5N4E9</accession>
<sequence>MSLPHWDMNEIHWDRLDRSKITPDLLKVVKAAALVEYNAVAYSSYLERVFADDPEFQEMSRCWATEEVQHGKSLGKWAEIVDPSWSLEDAMAKFRAGYQIEHINNDTSVRGSRTGEMVARCMVETGTSSYYSAIGMSTEEPVLKEICAKIAGDEFRHYKLFYDTLNRYVKKEGMSRFQRLKIALGRIAESEDDELSYAFFAANANDNEQYDRKIWNREYMKRAYSYYQAPQVDRAVAMVFKACGFDPKGFAGKGVSKLAWWLIQKNVKNAETTAKAA</sequence>
<evidence type="ECO:0000313" key="2">
    <source>
        <dbReference type="Proteomes" id="UP000249417"/>
    </source>
</evidence>
<dbReference type="Gene3D" id="1.10.620.20">
    <property type="entry name" value="Ribonucleotide Reductase, subunit A"/>
    <property type="match status" value="1"/>
</dbReference>
<proteinExistence type="predicted"/>
<dbReference type="InterPro" id="IPR009078">
    <property type="entry name" value="Ferritin-like_SF"/>
</dbReference>
<dbReference type="GO" id="GO:0016491">
    <property type="term" value="F:oxidoreductase activity"/>
    <property type="evidence" value="ECO:0007669"/>
    <property type="project" value="InterPro"/>
</dbReference>
<reference evidence="1 2" key="1">
    <citation type="submission" date="2017-08" db="EMBL/GenBank/DDBJ databases">
        <title>Infants hospitalized years apart are colonized by the same room-sourced microbial strains.</title>
        <authorList>
            <person name="Brooks B."/>
            <person name="Olm M.R."/>
            <person name="Firek B.A."/>
            <person name="Baker R."/>
            <person name="Thomas B.C."/>
            <person name="Morowitz M.J."/>
            <person name="Banfield J.F."/>
        </authorList>
    </citation>
    <scope>NUCLEOTIDE SEQUENCE [LARGE SCALE GENOMIC DNA]</scope>
    <source>
        <strain evidence="1">S2_005_002_R2_29</strain>
    </source>
</reference>